<name>A0A4Y2ACH4_ARAVE</name>
<evidence type="ECO:0000313" key="2">
    <source>
        <dbReference type="EMBL" id="GBL76975.1"/>
    </source>
</evidence>
<organism evidence="2 3">
    <name type="scientific">Araneus ventricosus</name>
    <name type="common">Orbweaver spider</name>
    <name type="synonym">Epeira ventricosa</name>
    <dbReference type="NCBI Taxonomy" id="182803"/>
    <lineage>
        <taxon>Eukaryota</taxon>
        <taxon>Metazoa</taxon>
        <taxon>Ecdysozoa</taxon>
        <taxon>Arthropoda</taxon>
        <taxon>Chelicerata</taxon>
        <taxon>Arachnida</taxon>
        <taxon>Araneae</taxon>
        <taxon>Araneomorphae</taxon>
        <taxon>Entelegynae</taxon>
        <taxon>Araneoidea</taxon>
        <taxon>Araneidae</taxon>
        <taxon>Araneus</taxon>
    </lineage>
</organism>
<sequence>MNDKEFRQTFRQFIWFHVQCSIRVCLFNKRAHMKKDKNSSPDGTAHHGAQQGKAVAGSGHSQSQYLPCMLARAYKLKATSGYVYHP</sequence>
<evidence type="ECO:0000313" key="3">
    <source>
        <dbReference type="Proteomes" id="UP000499080"/>
    </source>
</evidence>
<protein>
    <submittedName>
        <fullName evidence="2">Uncharacterized protein</fullName>
    </submittedName>
</protein>
<keyword evidence="3" id="KW-1185">Reference proteome</keyword>
<comment type="caution">
    <text evidence="2">The sequence shown here is derived from an EMBL/GenBank/DDBJ whole genome shotgun (WGS) entry which is preliminary data.</text>
</comment>
<dbReference type="AlphaFoldDB" id="A0A4Y2ACH4"/>
<dbReference type="Proteomes" id="UP000499080">
    <property type="component" value="Unassembled WGS sequence"/>
</dbReference>
<evidence type="ECO:0000256" key="1">
    <source>
        <dbReference type="SAM" id="MobiDB-lite"/>
    </source>
</evidence>
<reference evidence="2 3" key="1">
    <citation type="journal article" date="2019" name="Sci. Rep.">
        <title>Orb-weaving spider Araneus ventricosus genome elucidates the spidroin gene catalogue.</title>
        <authorList>
            <person name="Kono N."/>
            <person name="Nakamura H."/>
            <person name="Ohtoshi R."/>
            <person name="Moran D.A.P."/>
            <person name="Shinohara A."/>
            <person name="Yoshida Y."/>
            <person name="Fujiwara M."/>
            <person name="Mori M."/>
            <person name="Tomita M."/>
            <person name="Arakawa K."/>
        </authorList>
    </citation>
    <scope>NUCLEOTIDE SEQUENCE [LARGE SCALE GENOMIC DNA]</scope>
</reference>
<gene>
    <name evidence="2" type="ORF">AVEN_12640_1</name>
</gene>
<accession>A0A4Y2ACH4</accession>
<dbReference type="EMBL" id="BGPR01000011">
    <property type="protein sequence ID" value="GBL76975.1"/>
    <property type="molecule type" value="Genomic_DNA"/>
</dbReference>
<proteinExistence type="predicted"/>
<feature type="region of interest" description="Disordered" evidence="1">
    <location>
        <begin position="34"/>
        <end position="60"/>
    </location>
</feature>